<dbReference type="PANTHER" id="PTHR47514">
    <property type="entry name" value="TRANSKETOLASE N-TERMINAL SECTION-RELATED"/>
    <property type="match status" value="1"/>
</dbReference>
<dbReference type="RefSeq" id="WP_326840660.1">
    <property type="nucleotide sequence ID" value="NZ_SVNY01000005.1"/>
</dbReference>
<dbReference type="Proteomes" id="UP000754750">
    <property type="component" value="Unassembled WGS sequence"/>
</dbReference>
<dbReference type="AlphaFoldDB" id="A0A928KSV9"/>
<evidence type="ECO:0000256" key="1">
    <source>
        <dbReference type="ARBA" id="ARBA00001964"/>
    </source>
</evidence>
<evidence type="ECO:0000256" key="2">
    <source>
        <dbReference type="ARBA" id="ARBA00007131"/>
    </source>
</evidence>
<evidence type="ECO:0000313" key="5">
    <source>
        <dbReference type="EMBL" id="MBE6834053.1"/>
    </source>
</evidence>
<name>A0A928KSV9_9FIRM</name>
<dbReference type="Gene3D" id="3.40.50.970">
    <property type="match status" value="1"/>
</dbReference>
<reference evidence="5" key="1">
    <citation type="submission" date="2019-04" db="EMBL/GenBank/DDBJ databases">
        <title>Evolution of Biomass-Degrading Anaerobic Consortia Revealed by Metagenomics.</title>
        <authorList>
            <person name="Peng X."/>
        </authorList>
    </citation>
    <scope>NUCLEOTIDE SEQUENCE</scope>
    <source>
        <strain evidence="5">SIG551</strain>
    </source>
</reference>
<evidence type="ECO:0000313" key="6">
    <source>
        <dbReference type="Proteomes" id="UP000754750"/>
    </source>
</evidence>
<protein>
    <submittedName>
        <fullName evidence="5">Transketolase</fullName>
    </submittedName>
</protein>
<proteinExistence type="inferred from homology"/>
<comment type="cofactor">
    <cofactor evidence="1">
        <name>thiamine diphosphate</name>
        <dbReference type="ChEBI" id="CHEBI:58937"/>
    </cofactor>
</comment>
<dbReference type="PANTHER" id="PTHR47514:SF1">
    <property type="entry name" value="TRANSKETOLASE N-TERMINAL SECTION-RELATED"/>
    <property type="match status" value="1"/>
</dbReference>
<feature type="domain" description="Transketolase N-terminal" evidence="4">
    <location>
        <begin position="18"/>
        <end position="273"/>
    </location>
</feature>
<keyword evidence="3" id="KW-0786">Thiamine pyrophosphate</keyword>
<gene>
    <name evidence="5" type="ORF">E7512_10855</name>
</gene>
<comment type="caution">
    <text evidence="5">The sequence shown here is derived from an EMBL/GenBank/DDBJ whole genome shotgun (WGS) entry which is preliminary data.</text>
</comment>
<dbReference type="SUPFAM" id="SSF52518">
    <property type="entry name" value="Thiamin diphosphate-binding fold (THDP-binding)"/>
    <property type="match status" value="1"/>
</dbReference>
<dbReference type="InterPro" id="IPR029061">
    <property type="entry name" value="THDP-binding"/>
</dbReference>
<dbReference type="InterPro" id="IPR005474">
    <property type="entry name" value="Transketolase_N"/>
</dbReference>
<organism evidence="5 6">
    <name type="scientific">Faecalispora sporosphaeroides</name>
    <dbReference type="NCBI Taxonomy" id="1549"/>
    <lineage>
        <taxon>Bacteria</taxon>
        <taxon>Bacillati</taxon>
        <taxon>Bacillota</taxon>
        <taxon>Clostridia</taxon>
        <taxon>Eubacteriales</taxon>
        <taxon>Oscillospiraceae</taxon>
        <taxon>Faecalispora</taxon>
    </lineage>
</organism>
<dbReference type="CDD" id="cd02012">
    <property type="entry name" value="TPP_TK"/>
    <property type="match status" value="1"/>
</dbReference>
<comment type="similarity">
    <text evidence="2">Belongs to the transketolase family.</text>
</comment>
<accession>A0A928KSV9</accession>
<evidence type="ECO:0000256" key="3">
    <source>
        <dbReference type="ARBA" id="ARBA00023052"/>
    </source>
</evidence>
<dbReference type="Pfam" id="PF00456">
    <property type="entry name" value="Transketolase_N"/>
    <property type="match status" value="1"/>
</dbReference>
<evidence type="ECO:0000259" key="4">
    <source>
        <dbReference type="Pfam" id="PF00456"/>
    </source>
</evidence>
<dbReference type="EMBL" id="SVNY01000005">
    <property type="protein sequence ID" value="MBE6834053.1"/>
    <property type="molecule type" value="Genomic_DNA"/>
</dbReference>
<sequence>MSISETRLAELNTFCRRLRSELIDTLHSVQTGHPGGSLSCCEILVTLYFHHLRVDPRNPQMEDRDRFVLSKGHAAPMLYLCLAHKGFFPLVDLKTLRQTGSHLQGHPCAHKTPGVELSTGPLGLGLSASVGMAESARLNRLDYQVYTLLGDGEIQEGIIWEAAMTAAKLKTPNLVAILDHNGVQLDGTNEEIMPMGDIGAKFASFGWHVLSADGHDIVSLSNALEQAKAYTEGPVVILAKTVKGKGVSSMEGKNTWHGRPISDTEYESIQKEWKGAGNHG</sequence>